<reference evidence="1" key="1">
    <citation type="submission" date="2013-07" db="EMBL/GenBank/DDBJ databases">
        <authorList>
            <person name="Geib S."/>
        </authorList>
    </citation>
    <scope>NUCLEOTIDE SEQUENCE</scope>
</reference>
<name>W8BEI2_CERCA</name>
<dbReference type="AlphaFoldDB" id="W8BEI2"/>
<protein>
    <submittedName>
        <fullName evidence="1">Uncharacterized protein</fullName>
    </submittedName>
</protein>
<proteinExistence type="evidence at transcript level"/>
<dbReference type="EMBL" id="GAMC01006850">
    <property type="protein sequence ID" value="JAB99705.1"/>
    <property type="molecule type" value="mRNA"/>
</dbReference>
<reference evidence="1" key="2">
    <citation type="journal article" date="2014" name="BMC Genomics">
        <title>A genomic perspective to assessing quality of mass-reared SIT flies used in Mediterranean fruit fly (Ceratitis capitata) eradication in California.</title>
        <authorList>
            <person name="Calla B."/>
            <person name="Hall B."/>
            <person name="Hou S."/>
            <person name="Geib S.M."/>
        </authorList>
    </citation>
    <scope>NUCLEOTIDE SEQUENCE</scope>
</reference>
<evidence type="ECO:0000313" key="1">
    <source>
        <dbReference type="EMBL" id="JAB99705.1"/>
    </source>
</evidence>
<organism evidence="1">
    <name type="scientific">Ceratitis capitata</name>
    <name type="common">Mediterranean fruit fly</name>
    <name type="synonym">Tephritis capitata</name>
    <dbReference type="NCBI Taxonomy" id="7213"/>
    <lineage>
        <taxon>Eukaryota</taxon>
        <taxon>Metazoa</taxon>
        <taxon>Ecdysozoa</taxon>
        <taxon>Arthropoda</taxon>
        <taxon>Hexapoda</taxon>
        <taxon>Insecta</taxon>
        <taxon>Pterygota</taxon>
        <taxon>Neoptera</taxon>
        <taxon>Endopterygota</taxon>
        <taxon>Diptera</taxon>
        <taxon>Brachycera</taxon>
        <taxon>Muscomorpha</taxon>
        <taxon>Tephritoidea</taxon>
        <taxon>Tephritidae</taxon>
        <taxon>Ceratitis</taxon>
        <taxon>Ceratitis</taxon>
    </lineage>
</organism>
<sequence length="106" mass="12161">MCKKYTACKGFRNCGWNGLFKVIRKLYEIDQDNFNFKIYRKRTRAYIDPGPFDKLSVSRATQIFGNSVAAGIGMAIKQELFGKDLHTRKCAKATQLVVKRMIDLFG</sequence>
<accession>W8BEI2</accession>